<protein>
    <submittedName>
        <fullName evidence="2">Uncharacterized protein</fullName>
    </submittedName>
</protein>
<name>M6KAN5_LEPIR</name>
<evidence type="ECO:0000313" key="2">
    <source>
        <dbReference type="EMBL" id="EMN28855.1"/>
    </source>
</evidence>
<organism evidence="2 3">
    <name type="scientific">Leptospira interrogans serovar Pyrogenes str. L0374</name>
    <dbReference type="NCBI Taxonomy" id="1049928"/>
    <lineage>
        <taxon>Bacteria</taxon>
        <taxon>Pseudomonadati</taxon>
        <taxon>Spirochaetota</taxon>
        <taxon>Spirochaetia</taxon>
        <taxon>Leptospirales</taxon>
        <taxon>Leptospiraceae</taxon>
        <taxon>Leptospira</taxon>
    </lineage>
</organism>
<gene>
    <name evidence="2" type="ORF">LEP1GSC083_4333</name>
</gene>
<reference evidence="2 3" key="1">
    <citation type="submission" date="2013-01" db="EMBL/GenBank/DDBJ databases">
        <authorList>
            <person name="Harkins D.M."/>
            <person name="Durkin A.S."/>
            <person name="Brinkac L.M."/>
            <person name="Haft D.H."/>
            <person name="Selengut J.D."/>
            <person name="Sanka R."/>
            <person name="DePew J."/>
            <person name="Purushe J."/>
            <person name="Peacock S.J."/>
            <person name="Thaipadungpanit J."/>
            <person name="Wuthiekanun V.W."/>
            <person name="Day N.P."/>
            <person name="Vinetz J.M."/>
            <person name="Sutton G.G."/>
            <person name="Nierman W.C."/>
            <person name="Fouts D.E."/>
        </authorList>
    </citation>
    <scope>NUCLEOTIDE SEQUENCE [LARGE SCALE GENOMIC DNA]</scope>
    <source>
        <strain evidence="2 3">L0374</strain>
    </source>
</reference>
<keyword evidence="1" id="KW-0812">Transmembrane</keyword>
<sequence length="39" mass="4599">MGNPANTISISPKTDFFFTFLFLFYEDVLLRLLYLKILP</sequence>
<proteinExistence type="predicted"/>
<keyword evidence="1" id="KW-1133">Transmembrane helix</keyword>
<dbReference type="AlphaFoldDB" id="M6KAN5"/>
<comment type="caution">
    <text evidence="2">The sequence shown here is derived from an EMBL/GenBank/DDBJ whole genome shotgun (WGS) entry which is preliminary data.</text>
</comment>
<accession>M6KAN5</accession>
<feature type="transmembrane region" description="Helical" evidence="1">
    <location>
        <begin position="16"/>
        <end position="34"/>
    </location>
</feature>
<dbReference type="EMBL" id="AHMZ02000122">
    <property type="protein sequence ID" value="EMN28855.1"/>
    <property type="molecule type" value="Genomic_DNA"/>
</dbReference>
<evidence type="ECO:0000313" key="3">
    <source>
        <dbReference type="Proteomes" id="UP000012137"/>
    </source>
</evidence>
<evidence type="ECO:0000256" key="1">
    <source>
        <dbReference type="SAM" id="Phobius"/>
    </source>
</evidence>
<dbReference type="Proteomes" id="UP000012137">
    <property type="component" value="Unassembled WGS sequence"/>
</dbReference>
<keyword evidence="1" id="KW-0472">Membrane</keyword>